<gene>
    <name evidence="1" type="ORF">CWN50_18915</name>
</gene>
<protein>
    <recommendedName>
        <fullName evidence="3">Damage-inducible protein J</fullName>
    </recommendedName>
</protein>
<name>A0A2J4QYF3_9ENTR</name>
<dbReference type="InterPro" id="IPR013321">
    <property type="entry name" value="Arc_rbn_hlx_hlx"/>
</dbReference>
<comment type="caution">
    <text evidence="1">The sequence shown here is derived from an EMBL/GenBank/DDBJ whole genome shotgun (WGS) entry which is preliminary data.</text>
</comment>
<sequence length="95" mass="11189">METRVQFRIESETKKMAKQALEKKGISLSDALRAFLDKLAATEKVMTKEETWLKEQIEETFSRVDKGEIRYYSEDEADERMNSFISKIEHQHETA</sequence>
<proteinExistence type="predicted"/>
<evidence type="ECO:0000313" key="1">
    <source>
        <dbReference type="EMBL" id="PLL36072.1"/>
    </source>
</evidence>
<accession>A0A2J4QYF3</accession>
<dbReference type="EMBL" id="PIDS01000686">
    <property type="protein sequence ID" value="PLL36072.1"/>
    <property type="molecule type" value="Genomic_DNA"/>
</dbReference>
<evidence type="ECO:0008006" key="3">
    <source>
        <dbReference type="Google" id="ProtNLM"/>
    </source>
</evidence>
<dbReference type="Pfam" id="PF04221">
    <property type="entry name" value="RelB"/>
    <property type="match status" value="1"/>
</dbReference>
<dbReference type="AlphaFoldDB" id="A0A2J4QYF3"/>
<reference evidence="1 2" key="1">
    <citation type="submission" date="2017-11" db="EMBL/GenBank/DDBJ databases">
        <authorList>
            <person name="Han C.G."/>
        </authorList>
    </citation>
    <scope>NUCLEOTIDE SEQUENCE [LARGE SCALE GENOMIC DNA]</scope>
    <source>
        <strain evidence="1 2">A11</strain>
    </source>
</reference>
<evidence type="ECO:0000313" key="2">
    <source>
        <dbReference type="Proteomes" id="UP000234505"/>
    </source>
</evidence>
<dbReference type="GO" id="GO:0006355">
    <property type="term" value="P:regulation of DNA-templated transcription"/>
    <property type="evidence" value="ECO:0007669"/>
    <property type="project" value="InterPro"/>
</dbReference>
<dbReference type="GO" id="GO:0043565">
    <property type="term" value="F:sequence-specific DNA binding"/>
    <property type="evidence" value="ECO:0007669"/>
    <property type="project" value="UniProtKB-ARBA"/>
</dbReference>
<organism evidence="1 2">
    <name type="scientific">Klebsiella michiganensis</name>
    <dbReference type="NCBI Taxonomy" id="1134687"/>
    <lineage>
        <taxon>Bacteria</taxon>
        <taxon>Pseudomonadati</taxon>
        <taxon>Pseudomonadota</taxon>
        <taxon>Gammaproteobacteria</taxon>
        <taxon>Enterobacterales</taxon>
        <taxon>Enterobacteriaceae</taxon>
        <taxon>Klebsiella/Raoultella group</taxon>
        <taxon>Klebsiella</taxon>
    </lineage>
</organism>
<dbReference type="InterPro" id="IPR007337">
    <property type="entry name" value="RelB/DinJ"/>
</dbReference>
<dbReference type="Proteomes" id="UP000234505">
    <property type="component" value="Unassembled WGS sequence"/>
</dbReference>
<reference evidence="1 2" key="2">
    <citation type="submission" date="2018-01" db="EMBL/GenBank/DDBJ databases">
        <title>Genomic study of Klebsiella pneumoniae.</title>
        <authorList>
            <person name="Yang Y."/>
            <person name="Bicalho R."/>
        </authorList>
    </citation>
    <scope>NUCLEOTIDE SEQUENCE [LARGE SCALE GENOMIC DNA]</scope>
    <source>
        <strain evidence="1 2">A11</strain>
    </source>
</reference>
<dbReference type="Gene3D" id="1.10.1220.10">
    <property type="entry name" value="Met repressor-like"/>
    <property type="match status" value="1"/>
</dbReference>